<dbReference type="Proteomes" id="UP000044602">
    <property type="component" value="Unassembled WGS sequence"/>
</dbReference>
<evidence type="ECO:0000256" key="6">
    <source>
        <dbReference type="ARBA" id="ARBA00034687"/>
    </source>
</evidence>
<evidence type="ECO:0000256" key="2">
    <source>
        <dbReference type="ARBA" id="ARBA00007719"/>
    </source>
</evidence>
<evidence type="ECO:0000313" key="9">
    <source>
        <dbReference type="EMBL" id="CRK12502.1"/>
    </source>
</evidence>
<reference evidence="10 11" key="1">
    <citation type="submission" date="2015-05" db="EMBL/GenBank/DDBJ databases">
        <authorList>
            <person name="Fogelqvist Johan"/>
        </authorList>
    </citation>
    <scope>NUCLEOTIDE SEQUENCE [LARGE SCALE GENOMIC DNA]</scope>
    <source>
        <strain evidence="8">VL1</strain>
        <strain evidence="9">VL2</strain>
    </source>
</reference>
<organism evidence="8 10">
    <name type="scientific">Verticillium longisporum</name>
    <name type="common">Verticillium dahliae var. longisporum</name>
    <dbReference type="NCBI Taxonomy" id="100787"/>
    <lineage>
        <taxon>Eukaryota</taxon>
        <taxon>Fungi</taxon>
        <taxon>Dikarya</taxon>
        <taxon>Ascomycota</taxon>
        <taxon>Pezizomycotina</taxon>
        <taxon>Sordariomycetes</taxon>
        <taxon>Hypocreomycetidae</taxon>
        <taxon>Glomerellales</taxon>
        <taxon>Plectosphaerellaceae</taxon>
        <taxon>Verticillium</taxon>
    </lineage>
</organism>
<evidence type="ECO:0000256" key="7">
    <source>
        <dbReference type="SAM" id="MobiDB-lite"/>
    </source>
</evidence>
<dbReference type="Gene3D" id="2.160.10.10">
    <property type="entry name" value="Hexapeptide repeat proteins"/>
    <property type="match status" value="1"/>
</dbReference>
<evidence type="ECO:0000256" key="1">
    <source>
        <dbReference type="ARBA" id="ARBA00004245"/>
    </source>
</evidence>
<dbReference type="InterPro" id="IPR027777">
    <property type="entry name" value="DCTN6"/>
</dbReference>
<dbReference type="Proteomes" id="UP000045706">
    <property type="component" value="Unassembled WGS sequence"/>
</dbReference>
<name>A0A0G4KI38_VERLO</name>
<evidence type="ECO:0000313" key="8">
    <source>
        <dbReference type="EMBL" id="CRJ97226.1"/>
    </source>
</evidence>
<dbReference type="PANTHER" id="PTHR13072">
    <property type="entry name" value="DYNACTIN 6"/>
    <property type="match status" value="1"/>
</dbReference>
<dbReference type="GO" id="GO:0070840">
    <property type="term" value="F:dynein complex binding"/>
    <property type="evidence" value="ECO:0007669"/>
    <property type="project" value="TreeGrafter"/>
</dbReference>
<keyword evidence="10" id="KW-1185">Reference proteome</keyword>
<evidence type="ECO:0000313" key="10">
    <source>
        <dbReference type="Proteomes" id="UP000044602"/>
    </source>
</evidence>
<evidence type="ECO:0000256" key="3">
    <source>
        <dbReference type="ARBA" id="ARBA00016573"/>
    </source>
</evidence>
<proteinExistence type="inferred from homology"/>
<protein>
    <recommendedName>
        <fullName evidence="3">Dynactin subunit 6</fullName>
    </recommendedName>
</protein>
<gene>
    <name evidence="8" type="ORF">BN1708_009461</name>
    <name evidence="9" type="ORF">BN1723_009749</name>
</gene>
<dbReference type="InterPro" id="IPR011004">
    <property type="entry name" value="Trimer_LpxA-like_sf"/>
</dbReference>
<comment type="function">
    <text evidence="6">Part of the dynactin complex that activates the molecular motor dynein for ultra-processive transport along microtubules.</text>
</comment>
<dbReference type="PANTHER" id="PTHR13072:SF0">
    <property type="entry name" value="DYNACTIN SUBUNIT 6"/>
    <property type="match status" value="1"/>
</dbReference>
<evidence type="ECO:0000256" key="5">
    <source>
        <dbReference type="ARBA" id="ARBA00023212"/>
    </source>
</evidence>
<dbReference type="EMBL" id="CVQI01003224">
    <property type="protein sequence ID" value="CRK12502.1"/>
    <property type="molecule type" value="Genomic_DNA"/>
</dbReference>
<feature type="region of interest" description="Disordered" evidence="7">
    <location>
        <begin position="55"/>
        <end position="84"/>
    </location>
</feature>
<accession>A0A0G4KI38</accession>
<evidence type="ECO:0000313" key="11">
    <source>
        <dbReference type="Proteomes" id="UP000045706"/>
    </source>
</evidence>
<dbReference type="STRING" id="100787.A0A0G4KI38"/>
<sequence>MVGKWSKLPSNDAGCHLGQPRCECNKRGAWSSSTLHVPYYRIATTSRLSVAMSSTTSKRRSIIPPVSSSGPQAPLNASSSSKISDNSILTGSHSITVQSETIIHPRAKLESVSGSIYVGRRCIIHERTHIGLSDGDEGSGGVTLGDYVTVEVGTVIEAGGTDIGDGTVVGVRSRIGSGAVIGKNCTITPQTVIRAGEKIPDFTVVFSNGRRRTDKRDVVDLKHRAQAKQVDVLRKLIPTNPLRRQAAAE</sequence>
<keyword evidence="4" id="KW-0963">Cytoplasm</keyword>
<keyword evidence="5" id="KW-0206">Cytoskeleton</keyword>
<dbReference type="Pfam" id="PF00132">
    <property type="entry name" value="Hexapep"/>
    <property type="match status" value="1"/>
</dbReference>
<dbReference type="EMBL" id="CVQH01001114">
    <property type="protein sequence ID" value="CRJ97226.1"/>
    <property type="molecule type" value="Genomic_DNA"/>
</dbReference>
<evidence type="ECO:0000256" key="4">
    <source>
        <dbReference type="ARBA" id="ARBA00022490"/>
    </source>
</evidence>
<comment type="subcellular location">
    <subcellularLocation>
        <location evidence="1">Cytoplasm</location>
        <location evidence="1">Cytoskeleton</location>
    </subcellularLocation>
</comment>
<comment type="similarity">
    <text evidence="2">Belongs to the dynactin subunits 5/6 family. Dynactin subunit 6 subfamily.</text>
</comment>
<dbReference type="InterPro" id="IPR001451">
    <property type="entry name" value="Hexapep"/>
</dbReference>
<dbReference type="GO" id="GO:0007052">
    <property type="term" value="P:mitotic spindle organization"/>
    <property type="evidence" value="ECO:0007669"/>
    <property type="project" value="TreeGrafter"/>
</dbReference>
<dbReference type="AlphaFoldDB" id="A0A0G4KI38"/>
<dbReference type="SUPFAM" id="SSF51161">
    <property type="entry name" value="Trimeric LpxA-like enzymes"/>
    <property type="match status" value="1"/>
</dbReference>
<feature type="compositionally biased region" description="Polar residues" evidence="7">
    <location>
        <begin position="66"/>
        <end position="77"/>
    </location>
</feature>
<dbReference type="GO" id="GO:0005869">
    <property type="term" value="C:dynactin complex"/>
    <property type="evidence" value="ECO:0007669"/>
    <property type="project" value="InterPro"/>
</dbReference>